<gene>
    <name evidence="9" type="primary">ycjO_5</name>
    <name evidence="9" type="ORF">NCTC10172_01391</name>
</gene>
<dbReference type="STRING" id="1408416.GCA_000702765_00555"/>
<dbReference type="RefSeq" id="WP_035368793.1">
    <property type="nucleotide sequence ID" value="NZ_LR215050.1"/>
</dbReference>
<protein>
    <submittedName>
        <fullName evidence="9">Inner membrane ABC transporter permease protein ycjO</fullName>
    </submittedName>
</protein>
<dbReference type="Gene3D" id="1.10.3720.10">
    <property type="entry name" value="MetI-like"/>
    <property type="match status" value="1"/>
</dbReference>
<keyword evidence="5 7" id="KW-1133">Transmembrane helix</keyword>
<keyword evidence="3" id="KW-1003">Cell membrane</keyword>
<feature type="transmembrane region" description="Helical" evidence="7">
    <location>
        <begin position="168"/>
        <end position="187"/>
    </location>
</feature>
<evidence type="ECO:0000313" key="10">
    <source>
        <dbReference type="Proteomes" id="UP000290909"/>
    </source>
</evidence>
<dbReference type="SUPFAM" id="SSF161098">
    <property type="entry name" value="MetI-like"/>
    <property type="match status" value="1"/>
</dbReference>
<keyword evidence="6 7" id="KW-0472">Membrane</keyword>
<feature type="transmembrane region" description="Helical" evidence="7">
    <location>
        <begin position="20"/>
        <end position="45"/>
    </location>
</feature>
<name>A0A449BLK1_9MOLU</name>
<evidence type="ECO:0000256" key="7">
    <source>
        <dbReference type="RuleBase" id="RU363032"/>
    </source>
</evidence>
<evidence type="ECO:0000256" key="3">
    <source>
        <dbReference type="ARBA" id="ARBA00022475"/>
    </source>
</evidence>
<feature type="transmembrane region" description="Helical" evidence="7">
    <location>
        <begin position="270"/>
        <end position="292"/>
    </location>
</feature>
<dbReference type="SUPFAM" id="SSF160964">
    <property type="entry name" value="MalF N-terminal region-like"/>
    <property type="match status" value="1"/>
</dbReference>
<dbReference type="Proteomes" id="UP000290909">
    <property type="component" value="Chromosome"/>
</dbReference>
<evidence type="ECO:0000256" key="4">
    <source>
        <dbReference type="ARBA" id="ARBA00022692"/>
    </source>
</evidence>
<dbReference type="CDD" id="cd06261">
    <property type="entry name" value="TM_PBP2"/>
    <property type="match status" value="1"/>
</dbReference>
<dbReference type="PROSITE" id="PS50928">
    <property type="entry name" value="ABC_TM1"/>
    <property type="match status" value="1"/>
</dbReference>
<dbReference type="PANTHER" id="PTHR30193:SF1">
    <property type="entry name" value="ABC TRANSPORTER PERMEASE PROTEIN YESP-RELATED"/>
    <property type="match status" value="1"/>
</dbReference>
<evidence type="ECO:0000256" key="5">
    <source>
        <dbReference type="ARBA" id="ARBA00022989"/>
    </source>
</evidence>
<dbReference type="GO" id="GO:0005886">
    <property type="term" value="C:plasma membrane"/>
    <property type="evidence" value="ECO:0007669"/>
    <property type="project" value="UniProtKB-SubCell"/>
</dbReference>
<reference evidence="9 10" key="1">
    <citation type="submission" date="2019-01" db="EMBL/GenBank/DDBJ databases">
        <authorList>
            <consortium name="Pathogen Informatics"/>
        </authorList>
    </citation>
    <scope>NUCLEOTIDE SEQUENCE [LARGE SCALE GENOMIC DNA]</scope>
    <source>
        <strain evidence="9 10">NCTC10172</strain>
    </source>
</reference>
<dbReference type="InterPro" id="IPR051393">
    <property type="entry name" value="ABC_transporter_permease"/>
</dbReference>
<evidence type="ECO:0000256" key="6">
    <source>
        <dbReference type="ARBA" id="ARBA00023136"/>
    </source>
</evidence>
<keyword evidence="4 7" id="KW-0812">Transmembrane</keyword>
<dbReference type="InterPro" id="IPR000515">
    <property type="entry name" value="MetI-like"/>
</dbReference>
<evidence type="ECO:0000256" key="2">
    <source>
        <dbReference type="ARBA" id="ARBA00022448"/>
    </source>
</evidence>
<feature type="transmembrane region" description="Helical" evidence="7">
    <location>
        <begin position="80"/>
        <end position="101"/>
    </location>
</feature>
<dbReference type="EMBL" id="LR215050">
    <property type="protein sequence ID" value="VEU83316.1"/>
    <property type="molecule type" value="Genomic_DNA"/>
</dbReference>
<feature type="transmembrane region" description="Helical" evidence="7">
    <location>
        <begin position="113"/>
        <end position="133"/>
    </location>
</feature>
<proteinExistence type="inferred from homology"/>
<keyword evidence="2 7" id="KW-0813">Transport</keyword>
<sequence length="305" mass="34521">MQKAGSLSKLKKQENLMGYLFAFPWMFGLIVFGAFPILASLYISFTSYDMIASPRFIGIENYRILLFNDNIFWQSLGNTIYHVAIAIPLGMIVGVGLALLLNNKLKGISVYRTLFYLPNVVSIVAMSLLWLWLFNPNFGIINEVLKPVYKLFGMNPLRWYADPDLSKLTLIIMGLWSAGGSMVVYLAQMQDIPTALYESAEIDGANWFQKIRYITLPLMTPSMFFNFIMGIIGGFQVFTLAYIMTGGGPSRSTYYFAYYLYDLMMADQNMGMASAMAWILLVIVLVFTAIALKLNKYVVYLGEEN</sequence>
<dbReference type="AlphaFoldDB" id="A0A449BLK1"/>
<evidence type="ECO:0000313" key="9">
    <source>
        <dbReference type="EMBL" id="VEU83316.1"/>
    </source>
</evidence>
<feature type="domain" description="ABC transmembrane type-1" evidence="8">
    <location>
        <begin position="76"/>
        <end position="291"/>
    </location>
</feature>
<dbReference type="Pfam" id="PF00528">
    <property type="entry name" value="BPD_transp_1"/>
    <property type="match status" value="1"/>
</dbReference>
<keyword evidence="10" id="KW-1185">Reference proteome</keyword>
<evidence type="ECO:0000259" key="8">
    <source>
        <dbReference type="PROSITE" id="PS50928"/>
    </source>
</evidence>
<organism evidence="9 10">
    <name type="scientific">Acholeplasma hippikon</name>
    <dbReference type="NCBI Taxonomy" id="264636"/>
    <lineage>
        <taxon>Bacteria</taxon>
        <taxon>Bacillati</taxon>
        <taxon>Mycoplasmatota</taxon>
        <taxon>Mollicutes</taxon>
        <taxon>Acholeplasmatales</taxon>
        <taxon>Acholeplasmataceae</taxon>
        <taxon>Acholeplasma</taxon>
    </lineage>
</organism>
<accession>A0A449BLK1</accession>
<comment type="subcellular location">
    <subcellularLocation>
        <location evidence="1 7">Cell membrane</location>
        <topology evidence="1 7">Multi-pass membrane protein</topology>
    </subcellularLocation>
</comment>
<dbReference type="KEGG" id="ahk:NCTC10172_01391"/>
<dbReference type="GO" id="GO:0055085">
    <property type="term" value="P:transmembrane transport"/>
    <property type="evidence" value="ECO:0007669"/>
    <property type="project" value="InterPro"/>
</dbReference>
<evidence type="ECO:0000256" key="1">
    <source>
        <dbReference type="ARBA" id="ARBA00004651"/>
    </source>
</evidence>
<comment type="similarity">
    <text evidence="7">Belongs to the binding-protein-dependent transport system permease family.</text>
</comment>
<dbReference type="PANTHER" id="PTHR30193">
    <property type="entry name" value="ABC TRANSPORTER PERMEASE PROTEIN"/>
    <property type="match status" value="1"/>
</dbReference>
<feature type="transmembrane region" description="Helical" evidence="7">
    <location>
        <begin position="224"/>
        <end position="244"/>
    </location>
</feature>
<dbReference type="InterPro" id="IPR035906">
    <property type="entry name" value="MetI-like_sf"/>
</dbReference>